<keyword evidence="1" id="KW-0732">Signal</keyword>
<dbReference type="RefSeq" id="WP_379724747.1">
    <property type="nucleotide sequence ID" value="NZ_JBHSMS010000062.1"/>
</dbReference>
<dbReference type="EMBL" id="JBHSMS010000062">
    <property type="protein sequence ID" value="MFC5513143.1"/>
    <property type="molecule type" value="Genomic_DNA"/>
</dbReference>
<evidence type="ECO:0000313" key="2">
    <source>
        <dbReference type="EMBL" id="MFC5513143.1"/>
    </source>
</evidence>
<gene>
    <name evidence="2" type="ORF">ACFPOU_18745</name>
</gene>
<name>A0ABW0PM73_9BURK</name>
<protein>
    <recommendedName>
        <fullName evidence="4">Lipoprotein</fullName>
    </recommendedName>
</protein>
<evidence type="ECO:0008006" key="4">
    <source>
        <dbReference type="Google" id="ProtNLM"/>
    </source>
</evidence>
<reference evidence="3" key="1">
    <citation type="journal article" date="2019" name="Int. J. Syst. Evol. Microbiol.">
        <title>The Global Catalogue of Microorganisms (GCM) 10K type strain sequencing project: providing services to taxonomists for standard genome sequencing and annotation.</title>
        <authorList>
            <consortium name="The Broad Institute Genomics Platform"/>
            <consortium name="The Broad Institute Genome Sequencing Center for Infectious Disease"/>
            <person name="Wu L."/>
            <person name="Ma J."/>
        </authorList>
    </citation>
    <scope>NUCLEOTIDE SEQUENCE [LARGE SCALE GENOMIC DNA]</scope>
    <source>
        <strain evidence="3">CCUG 38813</strain>
    </source>
</reference>
<dbReference type="Proteomes" id="UP001596031">
    <property type="component" value="Unassembled WGS sequence"/>
</dbReference>
<comment type="caution">
    <text evidence="2">The sequence shown here is derived from an EMBL/GenBank/DDBJ whole genome shotgun (WGS) entry which is preliminary data.</text>
</comment>
<evidence type="ECO:0000313" key="3">
    <source>
        <dbReference type="Proteomes" id="UP001596031"/>
    </source>
</evidence>
<keyword evidence="3" id="KW-1185">Reference proteome</keyword>
<feature type="chain" id="PRO_5047500824" description="Lipoprotein" evidence="1">
    <location>
        <begin position="19"/>
        <end position="134"/>
    </location>
</feature>
<accession>A0ABW0PM73</accession>
<evidence type="ECO:0000256" key="1">
    <source>
        <dbReference type="SAM" id="SignalP"/>
    </source>
</evidence>
<feature type="signal peptide" evidence="1">
    <location>
        <begin position="1"/>
        <end position="18"/>
    </location>
</feature>
<organism evidence="2 3">
    <name type="scientific">Massilia jejuensis</name>
    <dbReference type="NCBI Taxonomy" id="648894"/>
    <lineage>
        <taxon>Bacteria</taxon>
        <taxon>Pseudomonadati</taxon>
        <taxon>Pseudomonadota</taxon>
        <taxon>Betaproteobacteria</taxon>
        <taxon>Burkholderiales</taxon>
        <taxon>Oxalobacteraceae</taxon>
        <taxon>Telluria group</taxon>
        <taxon>Massilia</taxon>
    </lineage>
</organism>
<dbReference type="PROSITE" id="PS51257">
    <property type="entry name" value="PROKAR_LIPOPROTEIN"/>
    <property type="match status" value="1"/>
</dbReference>
<sequence length="134" mass="13757">MRHLAALPVFCATLAACAAPAASIPGAAFTLERGQAVDVAPGVTLVFEAVDDSRCPPGMRCVRAGALRYRFSIRAGAAAPDTFTLTPGQLDAAPQALAGRRILLDEAALPAPAAPGIPIVYRATLRLTPTLPTP</sequence>
<proteinExistence type="predicted"/>